<evidence type="ECO:0000259" key="7">
    <source>
        <dbReference type="PROSITE" id="PS51898"/>
    </source>
</evidence>
<dbReference type="SUPFAM" id="SSF56349">
    <property type="entry name" value="DNA breaking-rejoining enzymes"/>
    <property type="match status" value="1"/>
</dbReference>
<dbReference type="GO" id="GO:0003677">
    <property type="term" value="F:DNA binding"/>
    <property type="evidence" value="ECO:0007669"/>
    <property type="project" value="UniProtKB-KW"/>
</dbReference>
<comment type="similarity">
    <text evidence="1">Belongs to the 'phage' integrase family.</text>
</comment>
<feature type="domain" description="Tyr recombinase" evidence="7">
    <location>
        <begin position="209"/>
        <end position="387"/>
    </location>
</feature>
<dbReference type="PROSITE" id="PS51898">
    <property type="entry name" value="TYR_RECOMBINASE"/>
    <property type="match status" value="1"/>
</dbReference>
<dbReference type="InterPro" id="IPR002104">
    <property type="entry name" value="Integrase_catalytic"/>
</dbReference>
<dbReference type="InterPro" id="IPR013762">
    <property type="entry name" value="Integrase-like_cat_sf"/>
</dbReference>
<dbReference type="InterPro" id="IPR053876">
    <property type="entry name" value="Phage_int_M"/>
</dbReference>
<keyword evidence="6" id="KW-1160">Virus entry into host cell</keyword>
<dbReference type="PANTHER" id="PTHR30629">
    <property type="entry name" value="PROPHAGE INTEGRASE"/>
    <property type="match status" value="1"/>
</dbReference>
<dbReference type="Gene3D" id="3.30.160.390">
    <property type="entry name" value="Integrase, DNA-binding domain"/>
    <property type="match status" value="1"/>
</dbReference>
<evidence type="ECO:0000313" key="8">
    <source>
        <dbReference type="EMBL" id="KKO12378.1"/>
    </source>
</evidence>
<dbReference type="InterPro" id="IPR050808">
    <property type="entry name" value="Phage_Integrase"/>
</dbReference>
<keyword evidence="2" id="KW-0229">DNA integration</keyword>
<evidence type="ECO:0000256" key="3">
    <source>
        <dbReference type="ARBA" id="ARBA00023125"/>
    </source>
</evidence>
<sequence length="414" mass="47106">MARVTRPLTDTEIRQAKPREKEYNLADGKNLYLRVHPKNGKYWILNYYRPGTKKRANISLGTYPDVSLAAARKKADELRAVLAEGIDPKEHREDQQRAQNEQYANTFEHIARKWLTLKEAKVSPAYYDKITGRLEKYIFPKMGRTPIHKVTAVATIEIIQPLANDEKLETVKKICRWVNEIMVYAVNTGVAHANPLAGIGKAFSAPKVTNLPTLRPDELPSLMYAIQHSNTKLVTRCLIEWQLHTMVRPGEAAGARWDEIDIDKKEWTIPAERMKKNKPHIVPLSPQLLRLLEVLRPVSGHREYVFPSDHNPRASANSQSANRALARMGFHGRLVSHGLRALASTTLNEQGFDADAIEAALAHVDKNSIRAAYNRAQYLERRRTMMDWWSKHIEQCATGKMPTYTSRGHLSVVS</sequence>
<dbReference type="GO" id="GO:0006310">
    <property type="term" value="P:DNA recombination"/>
    <property type="evidence" value="ECO:0007669"/>
    <property type="project" value="UniProtKB-KW"/>
</dbReference>
<dbReference type="Pfam" id="PF22022">
    <property type="entry name" value="Phage_int_M"/>
    <property type="match status" value="1"/>
</dbReference>
<dbReference type="EMBL" id="LAZR01000001">
    <property type="protein sequence ID" value="KKO12378.1"/>
    <property type="molecule type" value="Genomic_DNA"/>
</dbReference>
<reference evidence="8" key="1">
    <citation type="journal article" date="2015" name="Nature">
        <title>Complex archaea that bridge the gap between prokaryotes and eukaryotes.</title>
        <authorList>
            <person name="Spang A."/>
            <person name="Saw J.H."/>
            <person name="Jorgensen S.L."/>
            <person name="Zaremba-Niedzwiedzka K."/>
            <person name="Martijn J."/>
            <person name="Lind A.E."/>
            <person name="van Eijk R."/>
            <person name="Schleper C."/>
            <person name="Guy L."/>
            <person name="Ettema T.J."/>
        </authorList>
    </citation>
    <scope>NUCLEOTIDE SEQUENCE</scope>
</reference>
<dbReference type="InterPro" id="IPR011010">
    <property type="entry name" value="DNA_brk_join_enz"/>
</dbReference>
<dbReference type="AlphaFoldDB" id="A0A0F9WIL3"/>
<dbReference type="Pfam" id="PF00589">
    <property type="entry name" value="Phage_integrase"/>
    <property type="match status" value="1"/>
</dbReference>
<dbReference type="InterPro" id="IPR038488">
    <property type="entry name" value="Integrase_DNA-bd_sf"/>
</dbReference>
<dbReference type="Gene3D" id="1.10.150.130">
    <property type="match status" value="1"/>
</dbReference>
<comment type="caution">
    <text evidence="8">The sequence shown here is derived from an EMBL/GenBank/DDBJ whole genome shotgun (WGS) entry which is preliminary data.</text>
</comment>
<dbReference type="Pfam" id="PF13356">
    <property type="entry name" value="Arm-DNA-bind_3"/>
    <property type="match status" value="1"/>
</dbReference>
<dbReference type="Gene3D" id="1.10.443.10">
    <property type="entry name" value="Intergrase catalytic core"/>
    <property type="match status" value="1"/>
</dbReference>
<dbReference type="InterPro" id="IPR025166">
    <property type="entry name" value="Integrase_DNA_bind_dom"/>
</dbReference>
<proteinExistence type="inferred from homology"/>
<keyword evidence="3" id="KW-0238">DNA-binding</keyword>
<keyword evidence="4" id="KW-0233">DNA recombination</keyword>
<accession>A0A0F9WIL3</accession>
<protein>
    <recommendedName>
        <fullName evidence="7">Tyr recombinase domain-containing protein</fullName>
    </recommendedName>
</protein>
<evidence type="ECO:0000256" key="2">
    <source>
        <dbReference type="ARBA" id="ARBA00022908"/>
    </source>
</evidence>
<gene>
    <name evidence="8" type="ORF">LCGC14_0003880</name>
</gene>
<dbReference type="NCBIfam" id="NF007246">
    <property type="entry name" value="PRK09692.1"/>
    <property type="match status" value="1"/>
</dbReference>
<dbReference type="GO" id="GO:0075713">
    <property type="term" value="P:establishment of integrated proviral latency"/>
    <property type="evidence" value="ECO:0007669"/>
    <property type="project" value="UniProtKB-KW"/>
</dbReference>
<dbReference type="GO" id="GO:0046718">
    <property type="term" value="P:symbiont entry into host cell"/>
    <property type="evidence" value="ECO:0007669"/>
    <property type="project" value="UniProtKB-KW"/>
</dbReference>
<organism evidence="8">
    <name type="scientific">marine sediment metagenome</name>
    <dbReference type="NCBI Taxonomy" id="412755"/>
    <lineage>
        <taxon>unclassified sequences</taxon>
        <taxon>metagenomes</taxon>
        <taxon>ecological metagenomes</taxon>
    </lineage>
</organism>
<name>A0A0F9WIL3_9ZZZZ</name>
<keyword evidence="5" id="KW-1179">Viral genome integration</keyword>
<evidence type="ECO:0000256" key="6">
    <source>
        <dbReference type="ARBA" id="ARBA00023296"/>
    </source>
</evidence>
<dbReference type="PANTHER" id="PTHR30629:SF6">
    <property type="entry name" value="PROPHAGE INTEGRASE INTA-RELATED"/>
    <property type="match status" value="1"/>
</dbReference>
<evidence type="ECO:0000256" key="4">
    <source>
        <dbReference type="ARBA" id="ARBA00023172"/>
    </source>
</evidence>
<dbReference type="GO" id="GO:0044826">
    <property type="term" value="P:viral genome integration into host DNA"/>
    <property type="evidence" value="ECO:0007669"/>
    <property type="project" value="UniProtKB-KW"/>
</dbReference>
<dbReference type="GO" id="GO:0015074">
    <property type="term" value="P:DNA integration"/>
    <property type="evidence" value="ECO:0007669"/>
    <property type="project" value="UniProtKB-KW"/>
</dbReference>
<dbReference type="InterPro" id="IPR010998">
    <property type="entry name" value="Integrase_recombinase_N"/>
</dbReference>
<evidence type="ECO:0000256" key="5">
    <source>
        <dbReference type="ARBA" id="ARBA00023195"/>
    </source>
</evidence>
<dbReference type="CDD" id="cd00801">
    <property type="entry name" value="INT_P4_C"/>
    <property type="match status" value="1"/>
</dbReference>
<evidence type="ECO:0000256" key="1">
    <source>
        <dbReference type="ARBA" id="ARBA00008857"/>
    </source>
</evidence>